<dbReference type="EMBL" id="WNWW01000216">
    <property type="protein sequence ID" value="KAF3428388.1"/>
    <property type="molecule type" value="Genomic_DNA"/>
</dbReference>
<sequence>MNCDITPNKHGAYLILESFTWNKPQTLFQFVSNNSSHLRYSECIAYISNCFHEDTFDRPERHTCQNGPGI</sequence>
<protein>
    <submittedName>
        <fullName evidence="1">Uncharacterized protein</fullName>
    </submittedName>
</protein>
<evidence type="ECO:0000313" key="2">
    <source>
        <dbReference type="Proteomes" id="UP000655588"/>
    </source>
</evidence>
<comment type="caution">
    <text evidence="1">The sequence shown here is derived from an EMBL/GenBank/DDBJ whole genome shotgun (WGS) entry which is preliminary data.</text>
</comment>
<name>A0A833SK96_9HYME</name>
<gene>
    <name evidence="1" type="ORF">E2986_11638</name>
</gene>
<keyword evidence="2" id="KW-1185">Reference proteome</keyword>
<reference evidence="1" key="1">
    <citation type="submission" date="2019-11" db="EMBL/GenBank/DDBJ databases">
        <title>The nuclear and mitochondrial genomes of Frieseomelitta varia - a highly eusocial stingless bee (Meliponini) with a permanently sterile worker caste.</title>
        <authorList>
            <person name="Freitas F.C.P."/>
            <person name="Lourenco A.P."/>
            <person name="Nunes F.M.F."/>
            <person name="Paschoal A.R."/>
            <person name="Abreu F.C.P."/>
            <person name="Barbin F.O."/>
            <person name="Bataglia L."/>
            <person name="Cardoso-Junior C.A.M."/>
            <person name="Cervoni M.S."/>
            <person name="Silva S.R."/>
            <person name="Dalarmi F."/>
            <person name="Del Lama M.A."/>
            <person name="Depintor T.S."/>
            <person name="Ferreira K.M."/>
            <person name="Goria P.S."/>
            <person name="Jaskot M.C."/>
            <person name="Lago D.C."/>
            <person name="Luna-Lucena D."/>
            <person name="Moda L.M."/>
            <person name="Nascimento L."/>
            <person name="Pedrino M."/>
            <person name="Rabico F.O."/>
            <person name="Sanches F.C."/>
            <person name="Santos D.E."/>
            <person name="Santos C.G."/>
            <person name="Vieira J."/>
            <person name="Lopes T.F."/>
            <person name="Barchuk A.R."/>
            <person name="Hartfelder K."/>
            <person name="Simoes Z.L.P."/>
            <person name="Bitondi M.M.G."/>
            <person name="Pinheiro D.G."/>
        </authorList>
    </citation>
    <scope>NUCLEOTIDE SEQUENCE</scope>
    <source>
        <strain evidence="1">USP_RPSP 00005682</strain>
        <tissue evidence="1">Whole individual</tissue>
    </source>
</reference>
<accession>A0A833SK96</accession>
<organism evidence="1 2">
    <name type="scientific">Frieseomelitta varia</name>
    <dbReference type="NCBI Taxonomy" id="561572"/>
    <lineage>
        <taxon>Eukaryota</taxon>
        <taxon>Metazoa</taxon>
        <taxon>Ecdysozoa</taxon>
        <taxon>Arthropoda</taxon>
        <taxon>Hexapoda</taxon>
        <taxon>Insecta</taxon>
        <taxon>Pterygota</taxon>
        <taxon>Neoptera</taxon>
        <taxon>Endopterygota</taxon>
        <taxon>Hymenoptera</taxon>
        <taxon>Apocrita</taxon>
        <taxon>Aculeata</taxon>
        <taxon>Apoidea</taxon>
        <taxon>Anthophila</taxon>
        <taxon>Apidae</taxon>
        <taxon>Frieseomelitta</taxon>
    </lineage>
</organism>
<dbReference type="Proteomes" id="UP000655588">
    <property type="component" value="Unassembled WGS sequence"/>
</dbReference>
<dbReference type="AlphaFoldDB" id="A0A833SK96"/>
<evidence type="ECO:0000313" key="1">
    <source>
        <dbReference type="EMBL" id="KAF3428388.1"/>
    </source>
</evidence>
<proteinExistence type="predicted"/>